<comment type="caution">
    <text evidence="14">The sequence shown here is derived from an EMBL/GenBank/DDBJ whole genome shotgun (WGS) entry which is preliminary data.</text>
</comment>
<evidence type="ECO:0000256" key="4">
    <source>
        <dbReference type="ARBA" id="ARBA00022593"/>
    </source>
</evidence>
<dbReference type="Pfam" id="PF00004">
    <property type="entry name" value="AAA"/>
    <property type="match status" value="2"/>
</dbReference>
<evidence type="ECO:0000256" key="5">
    <source>
        <dbReference type="ARBA" id="ARBA00022741"/>
    </source>
</evidence>
<feature type="domain" description="AAA+ ATPase" evidence="13">
    <location>
        <begin position="665"/>
        <end position="806"/>
    </location>
</feature>
<dbReference type="InterPro" id="IPR050168">
    <property type="entry name" value="AAA_ATPase_domain"/>
</dbReference>
<evidence type="ECO:0000256" key="7">
    <source>
        <dbReference type="ARBA" id="ARBA00022840"/>
    </source>
</evidence>
<evidence type="ECO:0000313" key="14">
    <source>
        <dbReference type="EMBL" id="KAK4534332.1"/>
    </source>
</evidence>
<dbReference type="AlphaFoldDB" id="A0AAV9IQ01"/>
<dbReference type="InterPro" id="IPR027417">
    <property type="entry name" value="P-loop_NTPase"/>
</dbReference>
<dbReference type="SUPFAM" id="SSF54585">
    <property type="entry name" value="Cdc48 domain 2-like"/>
    <property type="match status" value="1"/>
</dbReference>
<dbReference type="InterPro" id="IPR003593">
    <property type="entry name" value="AAA+_ATPase"/>
</dbReference>
<dbReference type="FunFam" id="3.40.50.300:FF:000149">
    <property type="entry name" value="Nuclear valosin-containing protein-like"/>
    <property type="match status" value="1"/>
</dbReference>
<evidence type="ECO:0000256" key="3">
    <source>
        <dbReference type="ARBA" id="ARBA00022448"/>
    </source>
</evidence>
<dbReference type="Gene3D" id="3.40.50.300">
    <property type="entry name" value="P-loop containing nucleotide triphosphate hydrolases"/>
    <property type="match status" value="2"/>
</dbReference>
<comment type="catalytic activity">
    <reaction evidence="12">
        <text>ATP + H2O = ADP + phosphate + H(+)</text>
        <dbReference type="Rhea" id="RHEA:13065"/>
        <dbReference type="ChEBI" id="CHEBI:15377"/>
        <dbReference type="ChEBI" id="CHEBI:15378"/>
        <dbReference type="ChEBI" id="CHEBI:30616"/>
        <dbReference type="ChEBI" id="CHEBI:43474"/>
        <dbReference type="ChEBI" id="CHEBI:456216"/>
    </reaction>
    <physiologicalReaction direction="left-to-right" evidence="12">
        <dbReference type="Rhea" id="RHEA:13066"/>
    </physiologicalReaction>
</comment>
<dbReference type="InterPro" id="IPR003960">
    <property type="entry name" value="ATPase_AAA_CS"/>
</dbReference>
<feature type="domain" description="AAA+ ATPase" evidence="13">
    <location>
        <begin position="400"/>
        <end position="554"/>
    </location>
</feature>
<evidence type="ECO:0000256" key="6">
    <source>
        <dbReference type="ARBA" id="ARBA00022801"/>
    </source>
</evidence>
<dbReference type="GO" id="GO:0016887">
    <property type="term" value="F:ATP hydrolysis activity"/>
    <property type="evidence" value="ECO:0007669"/>
    <property type="project" value="InterPro"/>
</dbReference>
<dbReference type="GO" id="GO:0016558">
    <property type="term" value="P:protein import into peroxisome matrix"/>
    <property type="evidence" value="ECO:0007669"/>
    <property type="project" value="TreeGrafter"/>
</dbReference>
<dbReference type="PROSITE" id="PS00674">
    <property type="entry name" value="AAA"/>
    <property type="match status" value="1"/>
</dbReference>
<dbReference type="InterPro" id="IPR041569">
    <property type="entry name" value="AAA_lid_3"/>
</dbReference>
<evidence type="ECO:0000256" key="12">
    <source>
        <dbReference type="ARBA" id="ARBA00048778"/>
    </source>
</evidence>
<evidence type="ECO:0000256" key="2">
    <source>
        <dbReference type="ARBA" id="ARBA00006914"/>
    </source>
</evidence>
<evidence type="ECO:0000256" key="1">
    <source>
        <dbReference type="ARBA" id="ARBA00004370"/>
    </source>
</evidence>
<keyword evidence="7" id="KW-0067">ATP-binding</keyword>
<evidence type="ECO:0000256" key="8">
    <source>
        <dbReference type="ARBA" id="ARBA00022927"/>
    </source>
</evidence>
<dbReference type="Gene3D" id="3.10.330.10">
    <property type="match status" value="1"/>
</dbReference>
<dbReference type="InterPro" id="IPR003959">
    <property type="entry name" value="ATPase_AAA_core"/>
</dbReference>
<dbReference type="InterPro" id="IPR015342">
    <property type="entry name" value="PEX1-N_C-lobe"/>
</dbReference>
<dbReference type="InterPro" id="IPR029067">
    <property type="entry name" value="CDC48_domain_2-like_sf"/>
</dbReference>
<dbReference type="GO" id="GO:0005829">
    <property type="term" value="C:cytosol"/>
    <property type="evidence" value="ECO:0007669"/>
    <property type="project" value="TreeGrafter"/>
</dbReference>
<dbReference type="Pfam" id="PF17862">
    <property type="entry name" value="AAA_lid_3"/>
    <property type="match status" value="1"/>
</dbReference>
<evidence type="ECO:0000259" key="13">
    <source>
        <dbReference type="SMART" id="SM00382"/>
    </source>
</evidence>
<reference evidence="14 15" key="1">
    <citation type="submission" date="2022-07" db="EMBL/GenBank/DDBJ databases">
        <title>Genome-wide signatures of adaptation to extreme environments.</title>
        <authorList>
            <person name="Cho C.H."/>
            <person name="Yoon H.S."/>
        </authorList>
    </citation>
    <scope>NUCLEOTIDE SEQUENCE [LARGE SCALE GENOMIC DNA]</scope>
    <source>
        <strain evidence="14 15">DBV 063 E5</strain>
    </source>
</reference>
<accession>A0AAV9IQ01</accession>
<dbReference type="Gene3D" id="1.10.8.60">
    <property type="match status" value="1"/>
</dbReference>
<comment type="subcellular location">
    <subcellularLocation>
        <location evidence="1">Membrane</location>
    </subcellularLocation>
</comment>
<dbReference type="Proteomes" id="UP001301350">
    <property type="component" value="Unassembled WGS sequence"/>
</dbReference>
<keyword evidence="6" id="KW-0378">Hydrolase</keyword>
<dbReference type="SMART" id="SM00382">
    <property type="entry name" value="AAA"/>
    <property type="match status" value="2"/>
</dbReference>
<organism evidence="14 15">
    <name type="scientific">Cyanidium caldarium</name>
    <name type="common">Red alga</name>
    <dbReference type="NCBI Taxonomy" id="2771"/>
    <lineage>
        <taxon>Eukaryota</taxon>
        <taxon>Rhodophyta</taxon>
        <taxon>Bangiophyceae</taxon>
        <taxon>Cyanidiales</taxon>
        <taxon>Cyanidiaceae</taxon>
        <taxon>Cyanidium</taxon>
    </lineage>
</organism>
<evidence type="ECO:0000256" key="11">
    <source>
        <dbReference type="ARBA" id="ARBA00034532"/>
    </source>
</evidence>
<gene>
    <name evidence="14" type="ORF">CDCA_CDCA01G0357</name>
</gene>
<evidence type="ECO:0000313" key="15">
    <source>
        <dbReference type="Proteomes" id="UP001301350"/>
    </source>
</evidence>
<keyword evidence="4" id="KW-0962">Peroxisome biogenesis</keyword>
<dbReference type="GO" id="GO:0005778">
    <property type="term" value="C:peroxisomal membrane"/>
    <property type="evidence" value="ECO:0007669"/>
    <property type="project" value="TreeGrafter"/>
</dbReference>
<dbReference type="Pfam" id="PF09262">
    <property type="entry name" value="PEX-1N"/>
    <property type="match status" value="1"/>
</dbReference>
<name>A0AAV9IQ01_CYACA</name>
<evidence type="ECO:0000256" key="9">
    <source>
        <dbReference type="ARBA" id="ARBA00023136"/>
    </source>
</evidence>
<dbReference type="PANTHER" id="PTHR23077:SF12">
    <property type="entry name" value="PEROXISOMAL ATPASE PEX1"/>
    <property type="match status" value="1"/>
</dbReference>
<dbReference type="EMBL" id="JANCYW010000001">
    <property type="protein sequence ID" value="KAK4534332.1"/>
    <property type="molecule type" value="Genomic_DNA"/>
</dbReference>
<evidence type="ECO:0000256" key="10">
    <source>
        <dbReference type="ARBA" id="ARBA00032509"/>
    </source>
</evidence>
<dbReference type="SUPFAM" id="SSF52540">
    <property type="entry name" value="P-loop containing nucleoside triphosphate hydrolases"/>
    <property type="match status" value="2"/>
</dbReference>
<dbReference type="PANTHER" id="PTHR23077">
    <property type="entry name" value="AAA-FAMILY ATPASE"/>
    <property type="match status" value="1"/>
</dbReference>
<sequence>MTNTDVESGRTAHSVPKTNTAAFRCGLRVRNDVRDSFVAVPPSLAAVLERELAARQAAEALPAESLRSQVVPLRIANRLVCCWHRGRLSQTVASRLRAELEVGAAVAECAGLVATDRSAADGPTSSSSSEVSVEILPLESLRTAHRLVAQALTDCDWQLLQVQHEYLERELLRQLRVVHRGQLLPVYGLAGDAYARLRVQHIEPAPVCRDVDNAVYWLNRGTEIVVQPPAAERAEGVDEGSEAVQVQVVRVLPVLWEEEENADPVVEWRMHPSTAAAMRKREAKTEALSNTRWAQLSWRNADDASETVRVNGAVRLDERAPPAHVMTRYAPPYRHVHLTPIAEPTETSNGLEAHPPTFPPLPNPTVLGEACGRRPWQRLVDALTPVFTVPPKRDRQTTPAARVVLLGGPPGCGKTYLATATAVHWARQPPYFPQPVHLSCRRAFRGALDQDDGGGGVEALLQQALSALCSAQPTILVLDDVDALAASPSGTADESTIGRAPALDQLAALLERCQRMLQVAVILTVTVSATNNEAERSLLPPRRLPCTLIHERIGIRLPTASDRTELLGGTATALATRRTPGAVPADLLKLRARLEVWQGDVQRAQAHFQPRALLRAGASTAATAPPDGVRWGDIGALSEAQQTLVDTIVLRLRFPQVFARAPIRVQSGVLLYGPTGCGKTLLVRALVNRYRLRMVSVKGPELLNKYVGASEAAVRDVFARARQARPCILFFDEFESLAPRRGGGDAGGATGVTDRVVNALLTEMDGVEPLSDGVFVVAATSRPDLVDPALLRPGRIDRWVRVPLPQTPAQRYDIVRRLQRRLALPLAGTRAEQAALLRWLAERTEGYVGADLYAVFADAQLNRERAGREEAPPMTPADFERVLASRRLSLPPAERERYEHIVRRFEVGRSGLDDDLPLQRVVMLK</sequence>
<proteinExistence type="inferred from homology"/>
<keyword evidence="15" id="KW-1185">Reference proteome</keyword>
<keyword evidence="9" id="KW-0472">Membrane</keyword>
<keyword evidence="8" id="KW-0653">Protein transport</keyword>
<keyword evidence="5" id="KW-0547">Nucleotide-binding</keyword>
<keyword evidence="3" id="KW-0813">Transport</keyword>
<dbReference type="GO" id="GO:0005524">
    <property type="term" value="F:ATP binding"/>
    <property type="evidence" value="ECO:0007669"/>
    <property type="project" value="UniProtKB-KW"/>
</dbReference>
<protein>
    <recommendedName>
        <fullName evidence="11">Peroxisomal ATPase PEX1</fullName>
    </recommendedName>
    <alternativeName>
        <fullName evidence="10">Peroxin-1</fullName>
    </alternativeName>
</protein>
<comment type="similarity">
    <text evidence="2">Belongs to the AAA ATPase family.</text>
</comment>